<dbReference type="Pfam" id="PF14262">
    <property type="entry name" value="Cthe_2159"/>
    <property type="match status" value="1"/>
</dbReference>
<evidence type="ECO:0000256" key="1">
    <source>
        <dbReference type="SAM" id="MobiDB-lite"/>
    </source>
</evidence>
<feature type="compositionally biased region" description="Low complexity" evidence="1">
    <location>
        <begin position="27"/>
        <end position="53"/>
    </location>
</feature>
<dbReference type="AlphaFoldDB" id="A0A1A9I3H8"/>
<feature type="signal peptide" evidence="2">
    <location>
        <begin position="1"/>
        <end position="19"/>
    </location>
</feature>
<name>A0A1A9I3H8_9BACT</name>
<dbReference type="EMBL" id="CP015772">
    <property type="protein sequence ID" value="ANH81124.1"/>
    <property type="molecule type" value="Genomic_DNA"/>
</dbReference>
<protein>
    <recommendedName>
        <fullName evidence="5">Carbohydrate-binding domain-containing protein</fullName>
    </recommendedName>
</protein>
<organism evidence="3 4">
    <name type="scientific">Niabella ginsenosidivorans</name>
    <dbReference type="NCBI Taxonomy" id="1176587"/>
    <lineage>
        <taxon>Bacteria</taxon>
        <taxon>Pseudomonadati</taxon>
        <taxon>Bacteroidota</taxon>
        <taxon>Chitinophagia</taxon>
        <taxon>Chitinophagales</taxon>
        <taxon>Chitinophagaceae</taxon>
        <taxon>Niabella</taxon>
    </lineage>
</organism>
<dbReference type="KEGG" id="nia:A8C56_09150"/>
<feature type="region of interest" description="Disordered" evidence="1">
    <location>
        <begin position="26"/>
        <end position="59"/>
    </location>
</feature>
<dbReference type="STRING" id="1176587.A8C56_09150"/>
<reference evidence="3 4" key="1">
    <citation type="submission" date="2016-05" db="EMBL/GenBank/DDBJ databases">
        <title>Niabella ginsenosidivorans BS26 whole genome sequencing.</title>
        <authorList>
            <person name="Im W.T."/>
            <person name="Siddiqi M.Z."/>
        </authorList>
    </citation>
    <scope>NUCLEOTIDE SEQUENCE [LARGE SCALE GENOMIC DNA]</scope>
    <source>
        <strain evidence="3 4">BS26</strain>
    </source>
</reference>
<evidence type="ECO:0000256" key="2">
    <source>
        <dbReference type="SAM" id="SignalP"/>
    </source>
</evidence>
<evidence type="ECO:0008006" key="5">
    <source>
        <dbReference type="Google" id="ProtNLM"/>
    </source>
</evidence>
<dbReference type="PROSITE" id="PS51257">
    <property type="entry name" value="PROKAR_LIPOPROTEIN"/>
    <property type="match status" value="1"/>
</dbReference>
<keyword evidence="4" id="KW-1185">Reference proteome</keyword>
<feature type="chain" id="PRO_5008389788" description="Carbohydrate-binding domain-containing protein" evidence="2">
    <location>
        <begin position="20"/>
        <end position="513"/>
    </location>
</feature>
<evidence type="ECO:0000313" key="4">
    <source>
        <dbReference type="Proteomes" id="UP000077667"/>
    </source>
</evidence>
<gene>
    <name evidence="3" type="ORF">A8C56_09150</name>
</gene>
<dbReference type="OrthoDB" id="6116667at2"/>
<evidence type="ECO:0000313" key="3">
    <source>
        <dbReference type="EMBL" id="ANH81124.1"/>
    </source>
</evidence>
<dbReference type="RefSeq" id="WP_067754826.1">
    <property type="nucleotide sequence ID" value="NZ_CP015772.1"/>
</dbReference>
<proteinExistence type="predicted"/>
<sequence length="513" mass="51621">MPKRKWTLLLLVISVSVLIGCSKSDLTGSSSDTGSSGTTGGTITIDSTSNSGTAEGSADSAYNADDLVENSTFSHTVSIVFGTTTVINNPLAGSGVSIAQSGDAIVITSTVKEVAYELSGTTANGSVKIYSDNKFRLTLNGVSITSADGPAINIQSGKRAFIVLAANTTNTLTDGSTYAAGAEDMKGAFFSEGQLIFSGTGSLTVKGNYKHGICSDDYIRVRSGTITVTGAVSDGIHTNDAFIADGGTLTITADSDGIECDEGSIVINNGILTIHAGDDGITASYNTDNTIDPYVTINGGTMTITTSAGEGIESKSTLTINNGTISVTTVDDGLNAGSKININGGYIYASSSSNDGIDSNGPMTVTGGRIVAIGAAAPEEGFDCDQNTFKITGGTLVGIGGATSSPTASASTQYSAILGGASASQIYHIESAGGAEALTFLAPKTYTTLLFSGAKLKANTSYVIYTGGSVANGTSFHGLYTSGTYTRGTKGSSFTTSSIVTNEGGSTGPGGGR</sequence>
<keyword evidence="2" id="KW-0732">Signal</keyword>
<accession>A0A1A9I3H8</accession>
<dbReference type="InterPro" id="IPR025584">
    <property type="entry name" value="Cthe_2159"/>
</dbReference>
<dbReference type="Proteomes" id="UP000077667">
    <property type="component" value="Chromosome"/>
</dbReference>